<keyword evidence="3" id="KW-1185">Reference proteome</keyword>
<evidence type="ECO:0000313" key="2">
    <source>
        <dbReference type="EMBL" id="GAN08868.1"/>
    </source>
</evidence>
<gene>
    <name evidence="2" type="ORF">MAM1_0228d08385</name>
</gene>
<proteinExistence type="predicted"/>
<sequence length="549" mass="62919">MGNPNDYQQDPMSFKAARMVYQLVESTDRFLTTVGEFNPPSIGAVGNNDNDYITRVIEQYEHVCMIVNALQVISLCVRDPQNRNSLSIAATSASTSSSTALSRIYSQLSSLRIDGNAAKESLRQLALLTQQPKLVNVKLEESSSSDIKSQPMQASPPPSSPSLTQDIDNERRELALKRKQFDEEKKEFERERKRLLLDKETVNQKLKEQHLIEQQEQQQKLLVQQQKQQKQQHLQLQQQRHEQRIVELQKQKREKEQREQELRKQKLREQQDKENLAKQKQQVHVLSTDQFLEQFEKTAQTFAQSINMDIDNVWESMLIHALPKDKVPWANETIIGKRYSWRYAKQLYYVKYAEKNGSAPSSPTGHLSVAGPSSSIPTAAQAITGASSNGVIPATKNVPTISTTTTINNPLSPLQRLLTRPAPSPTDPPPKERDQRRVADYCQHLLSLEMKFYDTIEEYNRRYMRYCTIANVDLTGKSFIDRYIRSLDPKYRNIVRTALQLHKQPLNHIKDVMAVAEETINAYIAASPARSKAPYRQNCIHSRTVNHAV</sequence>
<evidence type="ECO:0000313" key="3">
    <source>
        <dbReference type="Proteomes" id="UP000053815"/>
    </source>
</evidence>
<dbReference type="OrthoDB" id="2262137at2759"/>
<reference evidence="2" key="1">
    <citation type="submission" date="2014-09" db="EMBL/GenBank/DDBJ databases">
        <title>Draft genome sequence of an oleaginous Mucoromycotina fungus Mucor ambiguus NBRC6742.</title>
        <authorList>
            <person name="Takeda I."/>
            <person name="Yamane N."/>
            <person name="Morita T."/>
            <person name="Tamano K."/>
            <person name="Machida M."/>
            <person name="Baker S."/>
            <person name="Koike H."/>
        </authorList>
    </citation>
    <scope>NUCLEOTIDE SEQUENCE</scope>
    <source>
        <strain evidence="2">NBRC 6742</strain>
    </source>
</reference>
<evidence type="ECO:0000256" key="1">
    <source>
        <dbReference type="SAM" id="MobiDB-lite"/>
    </source>
</evidence>
<organism evidence="2">
    <name type="scientific">Mucor ambiguus</name>
    <dbReference type="NCBI Taxonomy" id="91626"/>
    <lineage>
        <taxon>Eukaryota</taxon>
        <taxon>Fungi</taxon>
        <taxon>Fungi incertae sedis</taxon>
        <taxon>Mucoromycota</taxon>
        <taxon>Mucoromycotina</taxon>
        <taxon>Mucoromycetes</taxon>
        <taxon>Mucorales</taxon>
        <taxon>Mucorineae</taxon>
        <taxon>Mucoraceae</taxon>
        <taxon>Mucor</taxon>
    </lineage>
</organism>
<dbReference type="AlphaFoldDB" id="A0A0C9N2P5"/>
<accession>A0A0C9N2P5</accession>
<feature type="region of interest" description="Disordered" evidence="1">
    <location>
        <begin position="403"/>
        <end position="437"/>
    </location>
</feature>
<feature type="region of interest" description="Disordered" evidence="1">
    <location>
        <begin position="139"/>
        <end position="166"/>
    </location>
</feature>
<feature type="region of interest" description="Disordered" evidence="1">
    <location>
        <begin position="249"/>
        <end position="278"/>
    </location>
</feature>
<feature type="compositionally biased region" description="Low complexity" evidence="1">
    <location>
        <begin position="403"/>
        <end position="414"/>
    </location>
</feature>
<protein>
    <submittedName>
        <fullName evidence="2">Uncharacterized protein</fullName>
    </submittedName>
</protein>
<feature type="compositionally biased region" description="Basic and acidic residues" evidence="1">
    <location>
        <begin position="249"/>
        <end position="277"/>
    </location>
</feature>
<name>A0A0C9N2P5_9FUNG</name>
<dbReference type="Proteomes" id="UP000053815">
    <property type="component" value="Unassembled WGS sequence"/>
</dbReference>
<dbReference type="EMBL" id="DF836517">
    <property type="protein sequence ID" value="GAN08868.1"/>
    <property type="molecule type" value="Genomic_DNA"/>
</dbReference>
<dbReference type="STRING" id="91626.A0A0C9N2P5"/>
<feature type="compositionally biased region" description="Polar residues" evidence="1">
    <location>
        <begin position="142"/>
        <end position="153"/>
    </location>
</feature>